<evidence type="ECO:0000256" key="1">
    <source>
        <dbReference type="SAM" id="Coils"/>
    </source>
</evidence>
<dbReference type="Proteomes" id="UP001330749">
    <property type="component" value="Unassembled WGS sequence"/>
</dbReference>
<dbReference type="Pfam" id="PF18847">
    <property type="entry name" value="LPD29"/>
    <property type="match status" value="1"/>
</dbReference>
<accession>A0ABU6N8B0</accession>
<feature type="coiled-coil region" evidence="1">
    <location>
        <begin position="197"/>
        <end position="261"/>
    </location>
</feature>
<dbReference type="RefSeq" id="WP_327967186.1">
    <property type="nucleotide sequence ID" value="NZ_JARMQG010000084.1"/>
</dbReference>
<keyword evidence="4" id="KW-1185">Reference proteome</keyword>
<feature type="domain" description="Large polyvalent protein associated" evidence="2">
    <location>
        <begin position="101"/>
        <end position="167"/>
    </location>
</feature>
<gene>
    <name evidence="3" type="ORF">P4447_07430</name>
</gene>
<organism evidence="3 4">
    <name type="scientific">Bacillus xiapuensis</name>
    <dbReference type="NCBI Taxonomy" id="2014075"/>
    <lineage>
        <taxon>Bacteria</taxon>
        <taxon>Bacillati</taxon>
        <taxon>Bacillota</taxon>
        <taxon>Bacilli</taxon>
        <taxon>Bacillales</taxon>
        <taxon>Bacillaceae</taxon>
        <taxon>Bacillus</taxon>
    </lineage>
</organism>
<name>A0ABU6N8B0_9BACI</name>
<sequence length="620" mass="72823">MSVSMNINEELNGIELYFTSKPDQNVLSNLKSNGFRWSSFKKCWYTKQSEKAFNIANSLIGNIKEDIKEVKEIVKKAASKNVMSLWEATQWTELEINTDQDCKQIAKEIRTHIRKQFPQCKFSVTVPYYGKINFDIKSSPFEEGSVYLNAILNYCKNLLNAYQVCYDAGDSYSDIPASYNFYGWADVAWDYKQTEVTEQIKNEMADFDTNLAEFEKAEEEKKHQEFLQWQQEQELKNAEYQKQQEEENKQIENIYNSIETVELNENKQYFVIGSEFAHLNKNNTLDQYKEEISKGEFNLENVKITKEIHFNNKEALDNFSNMLLNDFDFLNNTGGSFTDDNRINSMTDYYNMDEYERNTVQWNRNGVAIYFEGKLQFVVDAQCYNYARYVGLTDNAKIEKSITVNQILNNEEITELKLQADQLEDISVNVIEELNIMETWENESWNEYKEAFKNKLKQYKIKLTKEIIQQIEIESLKVAMYKVLTEVDGIQDQFENASIEQGEKVTLFYISDWGSIVTNRITFDSVTNSKYAQYDNAVKLTFTPQNKRKLHYQYFHSTLLVFKGWHSLPDTVLNHVEVSNGMVTTRSKYHSCDDKQYDEILNYFEQQGIKAIVNTYKPTF</sequence>
<reference evidence="3 4" key="1">
    <citation type="submission" date="2023-03" db="EMBL/GenBank/DDBJ databases">
        <title>Bacillus Genome Sequencing.</title>
        <authorList>
            <person name="Dunlap C."/>
        </authorList>
    </citation>
    <scope>NUCLEOTIDE SEQUENCE [LARGE SCALE GENOMIC DNA]</scope>
    <source>
        <strain evidence="3 4">B-14544</strain>
    </source>
</reference>
<protein>
    <recommendedName>
        <fullName evidence="2">Large polyvalent protein associated domain-containing protein</fullName>
    </recommendedName>
</protein>
<dbReference type="InterPro" id="IPR041311">
    <property type="entry name" value="LPD29"/>
</dbReference>
<evidence type="ECO:0000259" key="2">
    <source>
        <dbReference type="Pfam" id="PF18847"/>
    </source>
</evidence>
<keyword evidence="1" id="KW-0175">Coiled coil</keyword>
<comment type="caution">
    <text evidence="3">The sequence shown here is derived from an EMBL/GenBank/DDBJ whole genome shotgun (WGS) entry which is preliminary data.</text>
</comment>
<evidence type="ECO:0000313" key="4">
    <source>
        <dbReference type="Proteomes" id="UP001330749"/>
    </source>
</evidence>
<evidence type="ECO:0000313" key="3">
    <source>
        <dbReference type="EMBL" id="MED3562283.1"/>
    </source>
</evidence>
<dbReference type="EMBL" id="JARMQG010000084">
    <property type="protein sequence ID" value="MED3562283.1"/>
    <property type="molecule type" value="Genomic_DNA"/>
</dbReference>
<proteinExistence type="predicted"/>